<dbReference type="SUPFAM" id="SSF57716">
    <property type="entry name" value="Glucocorticoid receptor-like (DNA-binding domain)"/>
    <property type="match status" value="1"/>
</dbReference>
<dbReference type="KEGG" id="mfi:DSM1535_0583"/>
<keyword evidence="7 9" id="KW-0689">Ribosomal protein</keyword>
<dbReference type="EMBL" id="LN515531">
    <property type="protein sequence ID" value="CEA12944.1"/>
    <property type="molecule type" value="Genomic_DNA"/>
</dbReference>
<evidence type="ECO:0000313" key="12">
    <source>
        <dbReference type="EMBL" id="CEA12944.1"/>
    </source>
</evidence>
<reference evidence="12" key="2">
    <citation type="submission" date="2014-08" db="EMBL/GenBank/DDBJ databases">
        <authorList>
            <person name="Wibberg D."/>
        </authorList>
    </citation>
    <scope>NUCLEOTIDE SEQUENCE</scope>
</reference>
<dbReference type="Proteomes" id="UP000606900">
    <property type="component" value="Unassembled WGS sequence"/>
</dbReference>
<dbReference type="PANTHER" id="PTHR10792">
    <property type="entry name" value="60S RIBOSOMAL PROTEIN L24"/>
    <property type="match status" value="1"/>
</dbReference>
<name>A0A090I260_METFO</name>
<gene>
    <name evidence="9" type="primary">rpl24e</name>
    <name evidence="11" type="ORF">BRM9_0601</name>
    <name evidence="12" type="ORF">DSM1535_0583</name>
    <name evidence="14" type="ORF">ISP06_09410</name>
    <name evidence="13" type="ORF">MB9_1641</name>
</gene>
<keyword evidence="8 9" id="KW-0687">Ribonucleoprotein</keyword>
<keyword evidence="2 9" id="KW-0479">Metal-binding</keyword>
<dbReference type="GO" id="GO:0006412">
    <property type="term" value="P:translation"/>
    <property type="evidence" value="ECO:0007669"/>
    <property type="project" value="UniProtKB-UniRule"/>
</dbReference>
<accession>A0A090I260</accession>
<protein>
    <recommendedName>
        <fullName evidence="9">Large ribosomal subunit protein eL24</fullName>
    </recommendedName>
</protein>
<keyword evidence="6 9" id="KW-0694">RNA-binding</keyword>
<proteinExistence type="inferred from homology"/>
<feature type="zinc finger region" description="C4-type" evidence="9">
    <location>
        <begin position="4"/>
        <end position="34"/>
    </location>
</feature>
<dbReference type="STRING" id="2162.BRM9_0601"/>
<dbReference type="HAMAP" id="MF_00773">
    <property type="entry name" value="Ribosomal_eL24"/>
    <property type="match status" value="1"/>
</dbReference>
<evidence type="ECO:0000256" key="1">
    <source>
        <dbReference type="ARBA" id="ARBA00005647"/>
    </source>
</evidence>
<evidence type="ECO:0000313" key="14">
    <source>
        <dbReference type="EMBL" id="MBF4475665.1"/>
    </source>
</evidence>
<dbReference type="OrthoDB" id="55506at2157"/>
<feature type="binding site" evidence="9">
    <location>
        <position position="7"/>
    </location>
    <ligand>
        <name>Zn(2+)</name>
        <dbReference type="ChEBI" id="CHEBI:29105"/>
    </ligand>
</feature>
<dbReference type="RefSeq" id="WP_048072216.1">
    <property type="nucleotide sequence ID" value="NZ_CALCVY010000007.1"/>
</dbReference>
<comment type="cofactor">
    <cofactor evidence="9">
        <name>Zn(2+)</name>
        <dbReference type="ChEBI" id="CHEBI:29105"/>
    </cofactor>
    <text evidence="9">Binds 1 zinc ion per subunit.</text>
</comment>
<feature type="binding site" evidence="9">
    <location>
        <position position="4"/>
    </location>
    <ligand>
        <name>Zn(2+)</name>
        <dbReference type="ChEBI" id="CHEBI:29105"/>
    </ligand>
</feature>
<dbReference type="KEGG" id="mfc:BRM9_0601"/>
<reference evidence="14" key="4">
    <citation type="submission" date="2020-10" db="EMBL/GenBank/DDBJ databases">
        <title>Dehalococcoides mccartyi of a TCE/Cr reducing biochatode.</title>
        <authorList>
            <person name="Matturro B."/>
        </authorList>
    </citation>
    <scope>NUCLEOTIDE SEQUENCE</scope>
    <source>
        <strain evidence="14">Bin2</strain>
    </source>
</reference>
<dbReference type="Pfam" id="PF01246">
    <property type="entry name" value="Ribosomal_L24e"/>
    <property type="match status" value="1"/>
</dbReference>
<evidence type="ECO:0000256" key="6">
    <source>
        <dbReference type="ARBA" id="ARBA00022884"/>
    </source>
</evidence>
<feature type="domain" description="TRASH" evidence="10">
    <location>
        <begin position="4"/>
        <end position="42"/>
    </location>
</feature>
<dbReference type="PANTHER" id="PTHR10792:SF1">
    <property type="entry name" value="RIBOSOMAL PROTEIN L24"/>
    <property type="match status" value="1"/>
</dbReference>
<evidence type="ECO:0000313" key="11">
    <source>
        <dbReference type="EMBL" id="AIS31424.1"/>
    </source>
</evidence>
<feature type="binding site" evidence="9">
    <location>
        <position position="34"/>
    </location>
    <ligand>
        <name>Zn(2+)</name>
        <dbReference type="ChEBI" id="CHEBI:29105"/>
    </ligand>
</feature>
<keyword evidence="15" id="KW-1185">Reference proteome</keyword>
<comment type="subunit">
    <text evidence="9">Part of the 50S ribosomal subunit. Forms a cluster with proteins L3 and L14.</text>
</comment>
<reference evidence="11" key="1">
    <citation type="submission" date="2013-12" db="EMBL/GenBank/DDBJ databases">
        <title>The complete genome sequence of Methanobacterium sp. BRM9.</title>
        <authorList>
            <consortium name="Pastoral Greenhouse Gas Research Consortium"/>
            <person name="Kelly W.J."/>
            <person name="Leahy S.C."/>
            <person name="Perry R."/>
            <person name="Li D."/>
            <person name="Altermann E."/>
            <person name="Lambie S.C."/>
            <person name="Attwood G.T."/>
        </authorList>
    </citation>
    <scope>NUCLEOTIDE SEQUENCE [LARGE SCALE GENOMIC DNA]</scope>
    <source>
        <strain evidence="11">BRM9</strain>
    </source>
</reference>
<evidence type="ECO:0000259" key="10">
    <source>
        <dbReference type="SMART" id="SM00746"/>
    </source>
</evidence>
<dbReference type="Proteomes" id="UP000029661">
    <property type="component" value="Chromosome"/>
</dbReference>
<keyword evidence="5 9" id="KW-0862">Zinc</keyword>
<dbReference type="InterPro" id="IPR011017">
    <property type="entry name" value="TRASH_dom"/>
</dbReference>
<organism evidence="12">
    <name type="scientific">Methanobacterium formicicum</name>
    <dbReference type="NCBI Taxonomy" id="2162"/>
    <lineage>
        <taxon>Archaea</taxon>
        <taxon>Methanobacteriati</taxon>
        <taxon>Methanobacteriota</taxon>
        <taxon>Methanomada group</taxon>
        <taxon>Methanobacteria</taxon>
        <taxon>Methanobacteriales</taxon>
        <taxon>Methanobacteriaceae</taxon>
        <taxon>Methanobacterium</taxon>
    </lineage>
</organism>
<sequence>MRTCSFCGEEIEEGTGKMYVKKDGTVYLFCSSKCEKNRIKLGRVPRKVKWVKQ</sequence>
<dbReference type="Gene3D" id="2.30.170.20">
    <property type="entry name" value="Ribosomal protein L24e"/>
    <property type="match status" value="1"/>
</dbReference>
<evidence type="ECO:0000256" key="4">
    <source>
        <dbReference type="ARBA" id="ARBA00022771"/>
    </source>
</evidence>
<dbReference type="GO" id="GO:0019843">
    <property type="term" value="F:rRNA binding"/>
    <property type="evidence" value="ECO:0007669"/>
    <property type="project" value="UniProtKB-UniRule"/>
</dbReference>
<dbReference type="GeneID" id="82850880"/>
<comment type="similarity">
    <text evidence="1 9">Belongs to the eukaryotic ribosomal protein eL24 family.</text>
</comment>
<dbReference type="InterPro" id="IPR038630">
    <property type="entry name" value="L24e/L24_sf"/>
</dbReference>
<dbReference type="GO" id="GO:1990904">
    <property type="term" value="C:ribonucleoprotein complex"/>
    <property type="evidence" value="ECO:0007669"/>
    <property type="project" value="UniProtKB-KW"/>
</dbReference>
<evidence type="ECO:0000256" key="5">
    <source>
        <dbReference type="ARBA" id="ARBA00022833"/>
    </source>
</evidence>
<evidence type="ECO:0000256" key="8">
    <source>
        <dbReference type="ARBA" id="ARBA00023274"/>
    </source>
</evidence>
<evidence type="ECO:0000313" key="13">
    <source>
        <dbReference type="EMBL" id="CEL25276.1"/>
    </source>
</evidence>
<dbReference type="AlphaFoldDB" id="A0A090I260"/>
<evidence type="ECO:0000256" key="2">
    <source>
        <dbReference type="ARBA" id="ARBA00022723"/>
    </source>
</evidence>
<dbReference type="InterPro" id="IPR055345">
    <property type="entry name" value="Ribosomal_eL24-rel_arc"/>
</dbReference>
<dbReference type="GO" id="GO:0005840">
    <property type="term" value="C:ribosome"/>
    <property type="evidence" value="ECO:0007669"/>
    <property type="project" value="UniProtKB-KW"/>
</dbReference>
<dbReference type="NCBIfam" id="NF034186">
    <property type="entry name" value="PRK14891.1-1"/>
    <property type="match status" value="1"/>
</dbReference>
<dbReference type="EMBL" id="CP006933">
    <property type="protein sequence ID" value="AIS31424.1"/>
    <property type="molecule type" value="Genomic_DNA"/>
</dbReference>
<dbReference type="CDD" id="cd00472">
    <property type="entry name" value="Ribosomal_L24e_L24"/>
    <property type="match status" value="1"/>
</dbReference>
<dbReference type="SMART" id="SM00746">
    <property type="entry name" value="TRASH"/>
    <property type="match status" value="1"/>
</dbReference>
<dbReference type="GO" id="GO:0008270">
    <property type="term" value="F:zinc ion binding"/>
    <property type="evidence" value="ECO:0007669"/>
    <property type="project" value="UniProtKB-UniRule"/>
</dbReference>
<keyword evidence="3 9" id="KW-0699">rRNA-binding</keyword>
<keyword evidence="4 9" id="KW-0863">Zinc-finger</keyword>
<dbReference type="EMBL" id="JADIIL010000034">
    <property type="protein sequence ID" value="MBF4475665.1"/>
    <property type="molecule type" value="Genomic_DNA"/>
</dbReference>
<reference evidence="13" key="3">
    <citation type="submission" date="2014-09" db="EMBL/GenBank/DDBJ databases">
        <authorList>
            <person name="Bishop-Lilly K.A."/>
            <person name="Broomall S.M."/>
            <person name="Chain P.S."/>
            <person name="Chertkov O."/>
            <person name="Coyne S.R."/>
            <person name="Daligault H.E."/>
            <person name="Davenport K.W."/>
            <person name="Erkkila T."/>
            <person name="Frey K.G."/>
            <person name="Gibbons H.S."/>
            <person name="Gu W."/>
            <person name="Jaissle J."/>
            <person name="Johnson S.L."/>
            <person name="Koroleva G.I."/>
            <person name="Ladner J.T."/>
            <person name="Lo C.-C."/>
            <person name="Minogue T.D."/>
            <person name="Munk C."/>
            <person name="Palacios G.F."/>
            <person name="Redden C.L."/>
            <person name="Rosenzweig C.N."/>
            <person name="Scholz M.B."/>
            <person name="Teshima H."/>
            <person name="Xu Y."/>
        </authorList>
    </citation>
    <scope>NUCLEOTIDE SEQUENCE</scope>
    <source>
        <strain evidence="13">Mb9</strain>
    </source>
</reference>
<evidence type="ECO:0000256" key="3">
    <source>
        <dbReference type="ARBA" id="ARBA00022730"/>
    </source>
</evidence>
<dbReference type="InterPro" id="IPR000988">
    <property type="entry name" value="Ribosomal_eL24-rel_N"/>
</dbReference>
<evidence type="ECO:0000256" key="7">
    <source>
        <dbReference type="ARBA" id="ARBA00022980"/>
    </source>
</evidence>
<dbReference type="GO" id="GO:0003735">
    <property type="term" value="F:structural constituent of ribosome"/>
    <property type="evidence" value="ECO:0007669"/>
    <property type="project" value="InterPro"/>
</dbReference>
<dbReference type="Proteomes" id="UP000062768">
    <property type="component" value="Chromosome I"/>
</dbReference>
<comment type="function">
    <text evidence="9">Binds to the 23S rRNA.</text>
</comment>
<evidence type="ECO:0000313" key="15">
    <source>
        <dbReference type="Proteomes" id="UP000062768"/>
    </source>
</evidence>
<evidence type="ECO:0000256" key="9">
    <source>
        <dbReference type="HAMAP-Rule" id="MF_00773"/>
    </source>
</evidence>
<dbReference type="EMBL" id="LN734822">
    <property type="protein sequence ID" value="CEL25276.1"/>
    <property type="molecule type" value="Genomic_DNA"/>
</dbReference>
<dbReference type="InterPro" id="IPR056366">
    <property type="entry name" value="Ribosomal_eL24"/>
</dbReference>
<feature type="binding site" evidence="9">
    <location>
        <position position="30"/>
    </location>
    <ligand>
        <name>Zn(2+)</name>
        <dbReference type="ChEBI" id="CHEBI:29105"/>
    </ligand>
</feature>
<dbReference type="PATRIC" id="fig|2162.10.peg.1711"/>